<evidence type="ECO:0000313" key="3">
    <source>
        <dbReference type="Proteomes" id="UP001500968"/>
    </source>
</evidence>
<proteinExistence type="predicted"/>
<dbReference type="Proteomes" id="UP001500968">
    <property type="component" value="Unassembled WGS sequence"/>
</dbReference>
<name>A0ABP7TI36_9FLAO</name>
<gene>
    <name evidence="2" type="ORF">GCM10022386_07340</name>
</gene>
<accession>A0ABP7TI36</accession>
<organism evidence="2 3">
    <name type="scientific">Flavobacterium cheonhonense</name>
    <dbReference type="NCBI Taxonomy" id="706185"/>
    <lineage>
        <taxon>Bacteria</taxon>
        <taxon>Pseudomonadati</taxon>
        <taxon>Bacteroidota</taxon>
        <taxon>Flavobacteriia</taxon>
        <taxon>Flavobacteriales</taxon>
        <taxon>Flavobacteriaceae</taxon>
        <taxon>Flavobacterium</taxon>
    </lineage>
</organism>
<evidence type="ECO:0000313" key="2">
    <source>
        <dbReference type="EMBL" id="GAA4026455.1"/>
    </source>
</evidence>
<evidence type="ECO:0000256" key="1">
    <source>
        <dbReference type="SAM" id="SignalP"/>
    </source>
</evidence>
<dbReference type="RefSeq" id="WP_324691833.1">
    <property type="nucleotide sequence ID" value="NZ_BAABCR010000008.1"/>
</dbReference>
<sequence length="548" mass="62907">MRTRLLLLILLGSIISFAQTAQLKSPQLENEFEIKLDKKKDGTLNVYIIDSKKPDISQIVTEQETSPPYMVISKTIKKINDLSKEFYYYIPNSSTKTTLNINIEKEKVTNADIVSALKKLDQITLTNLIKEKITFNLKDNKSDFSLFIAKIKVDNSFEPIFPSATETSGYVVKRINANKVVILFNGGSDVEFKPDNEADFYQKLYNLVKSDDNTLESLFAKDILKSVKDVTIDSNENVKKLEDLYNQYKGKDKITNYSYLGYVGTNFDLVDGVKAKNLFFATNILVTPKERERAGFYISLYGNRTISRIDSIPNIIRDVRVNDSIGNQYIHREKSDVVKKVQSDNLGAYFSPLIRWDFWKNKSRYGAVKTSPASFYYAPSLEFIWRRTAVDVRYINSQKLPAEQLANLQPTYSNTLSYRQNNTYNIYDFYISPIGFWLLHENETISIRLNMNVGYSTRYAPINYLTTNANIDLIDNIQDNYSNTNDIFYTGKLWITERTTGITLQGEINNTLKRSTPFYGVTLSKAFDFEKLGNFFAPISNRTTGTTK</sequence>
<feature type="chain" id="PRO_5046022621" evidence="1">
    <location>
        <begin position="19"/>
        <end position="548"/>
    </location>
</feature>
<comment type="caution">
    <text evidence="2">The sequence shown here is derived from an EMBL/GenBank/DDBJ whole genome shotgun (WGS) entry which is preliminary data.</text>
</comment>
<protein>
    <submittedName>
        <fullName evidence="2">Uncharacterized protein</fullName>
    </submittedName>
</protein>
<dbReference type="EMBL" id="BAABCR010000008">
    <property type="protein sequence ID" value="GAA4026455.1"/>
    <property type="molecule type" value="Genomic_DNA"/>
</dbReference>
<feature type="signal peptide" evidence="1">
    <location>
        <begin position="1"/>
        <end position="18"/>
    </location>
</feature>
<keyword evidence="1" id="KW-0732">Signal</keyword>
<keyword evidence="3" id="KW-1185">Reference proteome</keyword>
<reference evidence="3" key="1">
    <citation type="journal article" date="2019" name="Int. J. Syst. Evol. Microbiol.">
        <title>The Global Catalogue of Microorganisms (GCM) 10K type strain sequencing project: providing services to taxonomists for standard genome sequencing and annotation.</title>
        <authorList>
            <consortium name="The Broad Institute Genomics Platform"/>
            <consortium name="The Broad Institute Genome Sequencing Center for Infectious Disease"/>
            <person name="Wu L."/>
            <person name="Ma J."/>
        </authorList>
    </citation>
    <scope>NUCLEOTIDE SEQUENCE [LARGE SCALE GENOMIC DNA]</scope>
    <source>
        <strain evidence="3">JCM 17064</strain>
    </source>
</reference>